<organism evidence="8 9">
    <name type="scientific">Vreelandella rituensis</name>
    <dbReference type="NCBI Taxonomy" id="2282306"/>
    <lineage>
        <taxon>Bacteria</taxon>
        <taxon>Pseudomonadati</taxon>
        <taxon>Pseudomonadota</taxon>
        <taxon>Gammaproteobacteria</taxon>
        <taxon>Oceanospirillales</taxon>
        <taxon>Halomonadaceae</taxon>
        <taxon>Vreelandella</taxon>
    </lineage>
</organism>
<feature type="domain" description="CHASE" evidence="6">
    <location>
        <begin position="148"/>
        <end position="236"/>
    </location>
</feature>
<feature type="region of interest" description="Disordered" evidence="4">
    <location>
        <begin position="1"/>
        <end position="22"/>
    </location>
</feature>
<keyword evidence="5" id="KW-0472">Membrane</keyword>
<evidence type="ECO:0000256" key="5">
    <source>
        <dbReference type="SAM" id="Phobius"/>
    </source>
</evidence>
<dbReference type="SMART" id="SM00267">
    <property type="entry name" value="GGDEF"/>
    <property type="match status" value="1"/>
</dbReference>
<dbReference type="GO" id="GO:0052621">
    <property type="term" value="F:diguanylate cyclase activity"/>
    <property type="evidence" value="ECO:0007669"/>
    <property type="project" value="UniProtKB-EC"/>
</dbReference>
<dbReference type="Pfam" id="PF00990">
    <property type="entry name" value="GGDEF"/>
    <property type="match status" value="1"/>
</dbReference>
<keyword evidence="5" id="KW-1133">Transmembrane helix</keyword>
<evidence type="ECO:0000256" key="3">
    <source>
        <dbReference type="ARBA" id="ARBA00034247"/>
    </source>
</evidence>
<dbReference type="EMBL" id="QPIJ01000005">
    <property type="protein sequence ID" value="RCV93128.1"/>
    <property type="molecule type" value="Genomic_DNA"/>
</dbReference>
<evidence type="ECO:0000313" key="8">
    <source>
        <dbReference type="EMBL" id="RCV93128.1"/>
    </source>
</evidence>
<dbReference type="FunFam" id="3.30.70.270:FF:000001">
    <property type="entry name" value="Diguanylate cyclase domain protein"/>
    <property type="match status" value="1"/>
</dbReference>
<evidence type="ECO:0000256" key="2">
    <source>
        <dbReference type="ARBA" id="ARBA00012528"/>
    </source>
</evidence>
<accession>A0A368U7I1</accession>
<keyword evidence="9" id="KW-1185">Reference proteome</keyword>
<comment type="cofactor">
    <cofactor evidence="1">
        <name>Mg(2+)</name>
        <dbReference type="ChEBI" id="CHEBI:18420"/>
    </cofactor>
</comment>
<reference evidence="8 9" key="1">
    <citation type="submission" date="2018-07" db="EMBL/GenBank/DDBJ databases">
        <title>Halomonas rutogse sp. nov., isolated from Lake TangqianCo on Tibetan Plateau.</title>
        <authorList>
            <person name="Lu H."/>
            <person name="Xing P."/>
            <person name="Wu Q."/>
        </authorList>
    </citation>
    <scope>NUCLEOTIDE SEQUENCE [LARGE SCALE GENOMIC DNA]</scope>
    <source>
        <strain evidence="8 9">TQ8S</strain>
    </source>
</reference>
<sequence length="512" mass="56942">MAALAASSHAHRPPAACTGTTPRTGSAWLPDASPMAACTPFLGKPHHLHAALWPAMLLVALSLLLWMQQKHDTDQQLQAKMAAQNERLATRLAAEIDAHLKAMRRFASFWQLLDTPPSTEQWQRQAALYHRDFRYFLNIAYIDADSRIVHAHPMTTLNRSTLGTRLFDAQPDGRAVLEPALRDGREGHTDILELLQGGAGIIHYLPILKASDETPLGVVAMVVSLPVLAETLFSQVPASQGVLSLRDDDRLLAQHGNDSRPGPWHFRTELALSGKVLSLSSHPRRDILLAAQPRLPVISLSMGLILAYLLYLVLYAFRSLAFQHQSMHHSNKALRREIHKSNELQSEIQWLANHDELTKLPNRRHFLDKLEELQDCRPLSLILCDIDHFKQINDQLGHLEGDRYLQAFATLGKSVITAQGGVFARYGGEEFVAWLPGHGQASALAVAETLRLRISQHGLTYADGRMLTLSAGVVTQEHTQEIDINRLMQAADEALYRAKNNGRNRVLAATPV</sequence>
<dbReference type="InterPro" id="IPR006189">
    <property type="entry name" value="CHASE_dom"/>
</dbReference>
<gene>
    <name evidence="8" type="ORF">DU506_04225</name>
</gene>
<evidence type="ECO:0000256" key="4">
    <source>
        <dbReference type="SAM" id="MobiDB-lite"/>
    </source>
</evidence>
<evidence type="ECO:0000256" key="1">
    <source>
        <dbReference type="ARBA" id="ARBA00001946"/>
    </source>
</evidence>
<feature type="transmembrane region" description="Helical" evidence="5">
    <location>
        <begin position="295"/>
        <end position="317"/>
    </location>
</feature>
<feature type="compositionally biased region" description="Low complexity" evidence="4">
    <location>
        <begin position="1"/>
        <end position="16"/>
    </location>
</feature>
<dbReference type="Gene3D" id="3.30.70.270">
    <property type="match status" value="1"/>
</dbReference>
<dbReference type="InterPro" id="IPR043128">
    <property type="entry name" value="Rev_trsase/Diguanyl_cyclase"/>
</dbReference>
<evidence type="ECO:0000259" key="7">
    <source>
        <dbReference type="PROSITE" id="PS50887"/>
    </source>
</evidence>
<dbReference type="CDD" id="cd01949">
    <property type="entry name" value="GGDEF"/>
    <property type="match status" value="1"/>
</dbReference>
<keyword evidence="5" id="KW-0812">Transmembrane</keyword>
<comment type="catalytic activity">
    <reaction evidence="3">
        <text>2 GTP = 3',3'-c-di-GMP + 2 diphosphate</text>
        <dbReference type="Rhea" id="RHEA:24898"/>
        <dbReference type="ChEBI" id="CHEBI:33019"/>
        <dbReference type="ChEBI" id="CHEBI:37565"/>
        <dbReference type="ChEBI" id="CHEBI:58805"/>
        <dbReference type="EC" id="2.7.7.65"/>
    </reaction>
</comment>
<dbReference type="PANTHER" id="PTHR45138">
    <property type="entry name" value="REGULATORY COMPONENTS OF SENSORY TRANSDUCTION SYSTEM"/>
    <property type="match status" value="1"/>
</dbReference>
<dbReference type="OrthoDB" id="9812260at2"/>
<proteinExistence type="predicted"/>
<dbReference type="Proteomes" id="UP000253204">
    <property type="component" value="Unassembled WGS sequence"/>
</dbReference>
<dbReference type="AlphaFoldDB" id="A0A368U7I1"/>
<dbReference type="InterPro" id="IPR029787">
    <property type="entry name" value="Nucleotide_cyclase"/>
</dbReference>
<dbReference type="NCBIfam" id="TIGR00254">
    <property type="entry name" value="GGDEF"/>
    <property type="match status" value="1"/>
</dbReference>
<evidence type="ECO:0000259" key="6">
    <source>
        <dbReference type="PROSITE" id="PS50839"/>
    </source>
</evidence>
<comment type="caution">
    <text evidence="8">The sequence shown here is derived from an EMBL/GenBank/DDBJ whole genome shotgun (WGS) entry which is preliminary data.</text>
</comment>
<feature type="domain" description="GGDEF" evidence="7">
    <location>
        <begin position="377"/>
        <end position="511"/>
    </location>
</feature>
<protein>
    <recommendedName>
        <fullName evidence="2">diguanylate cyclase</fullName>
        <ecNumber evidence="2">2.7.7.65</ecNumber>
    </recommendedName>
</protein>
<dbReference type="PROSITE" id="PS50887">
    <property type="entry name" value="GGDEF"/>
    <property type="match status" value="1"/>
</dbReference>
<dbReference type="SMART" id="SM01079">
    <property type="entry name" value="CHASE"/>
    <property type="match status" value="1"/>
</dbReference>
<dbReference type="InterPro" id="IPR050469">
    <property type="entry name" value="Diguanylate_Cyclase"/>
</dbReference>
<feature type="transmembrane region" description="Helical" evidence="5">
    <location>
        <begin position="50"/>
        <end position="67"/>
    </location>
</feature>
<dbReference type="SUPFAM" id="SSF55073">
    <property type="entry name" value="Nucleotide cyclase"/>
    <property type="match status" value="1"/>
</dbReference>
<evidence type="ECO:0000313" key="9">
    <source>
        <dbReference type="Proteomes" id="UP000253204"/>
    </source>
</evidence>
<dbReference type="PROSITE" id="PS50839">
    <property type="entry name" value="CHASE"/>
    <property type="match status" value="1"/>
</dbReference>
<dbReference type="PANTHER" id="PTHR45138:SF9">
    <property type="entry name" value="DIGUANYLATE CYCLASE DGCM-RELATED"/>
    <property type="match status" value="1"/>
</dbReference>
<dbReference type="InterPro" id="IPR000160">
    <property type="entry name" value="GGDEF_dom"/>
</dbReference>
<dbReference type="EC" id="2.7.7.65" evidence="2"/>
<name>A0A368U7I1_9GAMM</name>